<dbReference type="Gene3D" id="3.40.50.1820">
    <property type="entry name" value="alpha/beta hydrolase"/>
    <property type="match status" value="1"/>
</dbReference>
<gene>
    <name evidence="2" type="ORF">CAEBREN_20124</name>
</gene>
<keyword evidence="3" id="KW-1185">Reference proteome</keyword>
<dbReference type="InterPro" id="IPR050466">
    <property type="entry name" value="Carboxylest/Gibb_receptor"/>
</dbReference>
<evidence type="ECO:0000259" key="1">
    <source>
        <dbReference type="Pfam" id="PF07859"/>
    </source>
</evidence>
<dbReference type="eggNOG" id="KOG4627">
    <property type="taxonomic scope" value="Eukaryota"/>
</dbReference>
<evidence type="ECO:0000313" key="2">
    <source>
        <dbReference type="EMBL" id="EGT37149.1"/>
    </source>
</evidence>
<dbReference type="FunFam" id="3.40.50.1820:FF:000660">
    <property type="entry name" value="ArylForMamiDase"/>
    <property type="match status" value="1"/>
</dbReference>
<dbReference type="GO" id="GO:0016787">
    <property type="term" value="F:hydrolase activity"/>
    <property type="evidence" value="ECO:0007669"/>
    <property type="project" value="InterPro"/>
</dbReference>
<proteinExistence type="predicted"/>
<feature type="domain" description="Alpha/beta hydrolase fold-3" evidence="1">
    <location>
        <begin position="72"/>
        <end position="198"/>
    </location>
</feature>
<dbReference type="AlphaFoldDB" id="G0NTI6"/>
<dbReference type="FunCoup" id="G0NTI6">
    <property type="interactions" value="1177"/>
</dbReference>
<dbReference type="InterPro" id="IPR013094">
    <property type="entry name" value="AB_hydrolase_3"/>
</dbReference>
<dbReference type="SUPFAM" id="SSF53474">
    <property type="entry name" value="alpha/beta-Hydrolases"/>
    <property type="match status" value="1"/>
</dbReference>
<dbReference type="GO" id="GO:0019441">
    <property type="term" value="P:L-tryptophan catabolic process to kynurenine"/>
    <property type="evidence" value="ECO:0007669"/>
    <property type="project" value="TreeGrafter"/>
</dbReference>
<dbReference type="GO" id="GO:0005737">
    <property type="term" value="C:cytoplasm"/>
    <property type="evidence" value="ECO:0007669"/>
    <property type="project" value="TreeGrafter"/>
</dbReference>
<accession>G0NTI6</accession>
<dbReference type="Proteomes" id="UP000008068">
    <property type="component" value="Unassembled WGS sequence"/>
</dbReference>
<dbReference type="InParanoid" id="G0NTI6"/>
<dbReference type="STRING" id="135651.G0NTI6"/>
<dbReference type="EMBL" id="GL379943">
    <property type="protein sequence ID" value="EGT37149.1"/>
    <property type="molecule type" value="Genomic_DNA"/>
</dbReference>
<name>G0NTI6_CAEBE</name>
<dbReference type="HOGENOM" id="CLU_012494_4_7_1"/>
<reference evidence="3" key="1">
    <citation type="submission" date="2011-07" db="EMBL/GenBank/DDBJ databases">
        <authorList>
            <consortium name="Caenorhabditis brenneri Sequencing and Analysis Consortium"/>
            <person name="Wilson R.K."/>
        </authorList>
    </citation>
    <scope>NUCLEOTIDE SEQUENCE [LARGE SCALE GENOMIC DNA]</scope>
    <source>
        <strain evidence="3">PB2801</strain>
    </source>
</reference>
<dbReference type="PANTHER" id="PTHR23024:SF96">
    <property type="entry name" value="ALPHA_BETA HYDROLASE FOLD-3 DOMAIN-CONTAINING PROTEIN"/>
    <property type="match status" value="1"/>
</dbReference>
<evidence type="ECO:0000313" key="3">
    <source>
        <dbReference type="Proteomes" id="UP000008068"/>
    </source>
</evidence>
<dbReference type="Pfam" id="PF07859">
    <property type="entry name" value="Abhydrolase_3"/>
    <property type="match status" value="1"/>
</dbReference>
<dbReference type="OrthoDB" id="433474at2759"/>
<protein>
    <recommendedName>
        <fullName evidence="1">Alpha/beta hydrolase fold-3 domain-containing protein</fullName>
    </recommendedName>
</protein>
<sequence>MTELDLTAEYSCSKYSLKPETAGDEFDAKVEKIYENLKNSKIEKEEDIPYDSNGQLTQIDIWGSQRAEKVFIMIHGGYWLFGNRKKCLAVVEVAQKLGYTVVSVGYDYASKNHLLSKTIEETMNGVKFALSKLENAKKVVIGGHSVGAHLAFQAVTRIKDPRISGVYLSAGIYKLQELVSTTYGQDLGLTEKEADYCSCDYTLLEHAEFPILIANCKFESRKLYKQNVELSKFVQNANYKEYADDDHFTILTELANDGSAVYADFFNFLHSI</sequence>
<dbReference type="OMA" id="FIMIHGG"/>
<dbReference type="PANTHER" id="PTHR23024">
    <property type="entry name" value="ARYLACETAMIDE DEACETYLASE"/>
    <property type="match status" value="1"/>
</dbReference>
<organism evidence="3">
    <name type="scientific">Caenorhabditis brenneri</name>
    <name type="common">Nematode worm</name>
    <dbReference type="NCBI Taxonomy" id="135651"/>
    <lineage>
        <taxon>Eukaryota</taxon>
        <taxon>Metazoa</taxon>
        <taxon>Ecdysozoa</taxon>
        <taxon>Nematoda</taxon>
        <taxon>Chromadorea</taxon>
        <taxon>Rhabditida</taxon>
        <taxon>Rhabditina</taxon>
        <taxon>Rhabditomorpha</taxon>
        <taxon>Rhabditoidea</taxon>
        <taxon>Rhabditidae</taxon>
        <taxon>Peloderinae</taxon>
        <taxon>Caenorhabditis</taxon>
    </lineage>
</organism>
<dbReference type="InterPro" id="IPR029058">
    <property type="entry name" value="AB_hydrolase_fold"/>
</dbReference>